<organism evidence="2 3">
    <name type="scientific">Lithospermum erythrorhizon</name>
    <name type="common">Purple gromwell</name>
    <name type="synonym">Lithospermum officinale var. erythrorhizon</name>
    <dbReference type="NCBI Taxonomy" id="34254"/>
    <lineage>
        <taxon>Eukaryota</taxon>
        <taxon>Viridiplantae</taxon>
        <taxon>Streptophyta</taxon>
        <taxon>Embryophyta</taxon>
        <taxon>Tracheophyta</taxon>
        <taxon>Spermatophyta</taxon>
        <taxon>Magnoliopsida</taxon>
        <taxon>eudicotyledons</taxon>
        <taxon>Gunneridae</taxon>
        <taxon>Pentapetalae</taxon>
        <taxon>asterids</taxon>
        <taxon>lamiids</taxon>
        <taxon>Boraginales</taxon>
        <taxon>Boraginaceae</taxon>
        <taxon>Boraginoideae</taxon>
        <taxon>Lithospermeae</taxon>
        <taxon>Lithospermum</taxon>
    </lineage>
</organism>
<feature type="compositionally biased region" description="Basic and acidic residues" evidence="1">
    <location>
        <begin position="50"/>
        <end position="83"/>
    </location>
</feature>
<proteinExistence type="predicted"/>
<evidence type="ECO:0000256" key="1">
    <source>
        <dbReference type="SAM" id="MobiDB-lite"/>
    </source>
</evidence>
<reference evidence="2 3" key="1">
    <citation type="submission" date="2024-01" db="EMBL/GenBank/DDBJ databases">
        <title>The complete chloroplast genome sequence of Lithospermum erythrorhizon: insights into the phylogenetic relationship among Boraginaceae species and the maternal lineages of purple gromwells.</title>
        <authorList>
            <person name="Okada T."/>
            <person name="Watanabe K."/>
        </authorList>
    </citation>
    <scope>NUCLEOTIDE SEQUENCE [LARGE SCALE GENOMIC DNA]</scope>
</reference>
<protein>
    <submittedName>
        <fullName evidence="2">Uncharacterized protein</fullName>
    </submittedName>
</protein>
<evidence type="ECO:0000313" key="2">
    <source>
        <dbReference type="EMBL" id="GAA0143366.1"/>
    </source>
</evidence>
<sequence>MAFYHGLNYGKLKKALVLETPLTKDEMSKMVNKHIDLKNLQKNEGPSGDLQEKLSKRDNQAHSKKPIWDRAADSLEKSTERKPKLSTKAWCESTS</sequence>
<keyword evidence="3" id="KW-1185">Reference proteome</keyword>
<comment type="caution">
    <text evidence="2">The sequence shown here is derived from an EMBL/GenBank/DDBJ whole genome shotgun (WGS) entry which is preliminary data.</text>
</comment>
<evidence type="ECO:0000313" key="3">
    <source>
        <dbReference type="Proteomes" id="UP001454036"/>
    </source>
</evidence>
<accession>A0AAV3NX89</accession>
<dbReference type="AlphaFoldDB" id="A0AAV3NX89"/>
<name>A0AAV3NX89_LITER</name>
<dbReference type="Proteomes" id="UP001454036">
    <property type="component" value="Unassembled WGS sequence"/>
</dbReference>
<dbReference type="EMBL" id="BAABME010000509">
    <property type="protein sequence ID" value="GAA0143366.1"/>
    <property type="molecule type" value="Genomic_DNA"/>
</dbReference>
<feature type="region of interest" description="Disordered" evidence="1">
    <location>
        <begin position="36"/>
        <end position="95"/>
    </location>
</feature>
<gene>
    <name evidence="2" type="ORF">LIER_04066</name>
</gene>